<comment type="caution">
    <text evidence="2">The sequence shown here is derived from an EMBL/GenBank/DDBJ whole genome shotgun (WGS) entry which is preliminary data.</text>
</comment>
<dbReference type="Proteomes" id="UP001393056">
    <property type="component" value="Unassembled WGS sequence"/>
</dbReference>
<dbReference type="InterPro" id="IPR052934">
    <property type="entry name" value="Methyl-DNA_Rec/Restrict_Enz"/>
</dbReference>
<accession>A0ABU9I5J9</accession>
<evidence type="ECO:0000259" key="1">
    <source>
        <dbReference type="Pfam" id="PF07728"/>
    </source>
</evidence>
<dbReference type="RefSeq" id="WP_341682716.1">
    <property type="nucleotide sequence ID" value="NZ_JBBYHT010000002.1"/>
</dbReference>
<feature type="domain" description="ATPase dynein-related AAA" evidence="1">
    <location>
        <begin position="472"/>
        <end position="553"/>
    </location>
</feature>
<dbReference type="InterPro" id="IPR027417">
    <property type="entry name" value="P-loop_NTPase"/>
</dbReference>
<dbReference type="SUPFAM" id="SSF52540">
    <property type="entry name" value="P-loop containing nucleoside triphosphate hydrolases"/>
    <property type="match status" value="1"/>
</dbReference>
<protein>
    <submittedName>
        <fullName evidence="2">AAA family ATPase</fullName>
    </submittedName>
</protein>
<dbReference type="PANTHER" id="PTHR37291:SF1">
    <property type="entry name" value="TYPE IV METHYL-DIRECTED RESTRICTION ENZYME ECOKMCRB SUBUNIT"/>
    <property type="match status" value="1"/>
</dbReference>
<reference evidence="2 3" key="1">
    <citation type="submission" date="2024-04" db="EMBL/GenBank/DDBJ databases">
        <title>Flavobacterium sp. DGU41 16S ribosomal RNA gene Genome sequencing and assembly.</title>
        <authorList>
            <person name="Park S."/>
        </authorList>
    </citation>
    <scope>NUCLEOTIDE SEQUENCE [LARGE SCALE GENOMIC DNA]</scope>
    <source>
        <strain evidence="2 3">DGU41</strain>
    </source>
</reference>
<evidence type="ECO:0000313" key="3">
    <source>
        <dbReference type="Proteomes" id="UP001393056"/>
    </source>
</evidence>
<keyword evidence="3" id="KW-1185">Reference proteome</keyword>
<dbReference type="EMBL" id="JBBYHT010000002">
    <property type="protein sequence ID" value="MEL1247681.1"/>
    <property type="molecule type" value="Genomic_DNA"/>
</dbReference>
<gene>
    <name evidence="2" type="ORF">AAEO58_06450</name>
</gene>
<dbReference type="InterPro" id="IPR011704">
    <property type="entry name" value="ATPase_dyneun-rel_AAA"/>
</dbReference>
<organism evidence="2 3">
    <name type="scientific">Flavobacterium helocola</name>
    <dbReference type="NCBI Taxonomy" id="3139139"/>
    <lineage>
        <taxon>Bacteria</taxon>
        <taxon>Pseudomonadati</taxon>
        <taxon>Bacteroidota</taxon>
        <taxon>Flavobacteriia</taxon>
        <taxon>Flavobacteriales</taxon>
        <taxon>Flavobacteriaceae</taxon>
        <taxon>Flavobacterium</taxon>
    </lineage>
</organism>
<proteinExistence type="predicted"/>
<dbReference type="Pfam" id="PF07728">
    <property type="entry name" value="AAA_5"/>
    <property type="match status" value="1"/>
</dbReference>
<name>A0ABU9I5J9_9FLAO</name>
<evidence type="ECO:0000313" key="2">
    <source>
        <dbReference type="EMBL" id="MEL1247681.1"/>
    </source>
</evidence>
<dbReference type="Gene3D" id="3.40.50.300">
    <property type="entry name" value="P-loop containing nucleotide triphosphate hydrolases"/>
    <property type="match status" value="1"/>
</dbReference>
<dbReference type="PANTHER" id="PTHR37291">
    <property type="entry name" value="5-METHYLCYTOSINE-SPECIFIC RESTRICTION ENZYME B"/>
    <property type="match status" value="1"/>
</dbReference>
<sequence length="751" mass="87476">MSKSKEILLKLSEDILQYLLKHKEKNPNFTFSLRKRDSAQAKGVKRLQVGQWFQGSHYIYVPLFKRGDKARKIKTIGFVINTGKDGNFNNYIEISFKSGVNDPKEKDFHKRLADFCELKLGPNNHGVKGYPNQKDIFQNLEEYITTFRDFAISLLEELDLKEKYIITEQEFQKDLSRINAIKKILQLDKNQITSESIYTKELKASSMLNQILYGPPGTGKTYNSINKSLEIINDKEVNSLDFSNREAVKVLFDKKIDDEQISFTTFHQSMSYEDFIEGIKPLKPKSDNTTVLYDVVPGIFKNICQKALTNFIESAQTKNTSQINFSFDSLHQAYLEYLLHNDVMFYTINKKEIKFIELKGSSIIVKFIWYNKEKGIEATEPFTVSKSKLKLLFEAGLNPNEITNLKEAFAPFFKHNLSVFYAVYKGFYDFIIQNKGFELSTSEDTITLSDNYEELLDTFLLLSPEEINKGMDESKSFVLIIDEINRGNVSQIFGELITLLENDKRLGKDEALKVVLPYSKEKFGVPPNLYIIGTMNTADRSVEVLDTALRRRFSFEEMQPQPDLLSPSAMYCRLLWKYEEIDWEEEPFISEEENLFNLLGVPESLIQEKKSIWDTMKEDQTRESLDYFDKFNDDFNGINLEKLLKTINDRIEILLDRDHTIGHSYFIKVNSIEDLERTFKRNIIPLLQEYFYSDYEKIGMVLGNGFVELVNKNEVVFPDFIKNNNFKTNGYSLIPIDEDFNIEEAIRKLWK</sequence>